<dbReference type="EMBL" id="OP765584">
    <property type="protein sequence ID" value="UZT29245.1"/>
    <property type="molecule type" value="Genomic_DNA"/>
</dbReference>
<feature type="domain" description="C2H2-type" evidence="1">
    <location>
        <begin position="124"/>
        <end position="146"/>
    </location>
</feature>
<organism evidence="2">
    <name type="scientific">Nucleocytoviricota sp</name>
    <dbReference type="NCBI Taxonomy" id="2809609"/>
    <lineage>
        <taxon>Viruses</taxon>
        <taxon>Varidnaviria</taxon>
        <taxon>Bamfordvirae</taxon>
        <taxon>Nucleocytoviricota</taxon>
    </lineage>
</organism>
<dbReference type="InterPro" id="IPR036236">
    <property type="entry name" value="Znf_C2H2_sf"/>
</dbReference>
<proteinExistence type="predicted"/>
<reference evidence="2" key="1">
    <citation type="submission" date="2022-10" db="EMBL/GenBank/DDBJ databases">
        <title>Genomics discovery of giant fungal viruses from subsurface oceanic crustal fluids.</title>
        <authorList>
            <person name="Bhattacharjee A.S."/>
            <person name="Schulz F."/>
            <person name="Woyke T."/>
            <person name="Orcutt B.N."/>
            <person name="Matinez Martinez J."/>
        </authorList>
    </citation>
    <scope>NUCLEOTIDE SEQUENCE</scope>
    <source>
        <strain evidence="2">VSAG1.JdFR</strain>
        <strain evidence="3">VSAG8.JdFR</strain>
    </source>
</reference>
<name>A0A9E8G3X7_9VIRU</name>
<protein>
    <submittedName>
        <fullName evidence="2">MIGE-like protein</fullName>
    </submittedName>
</protein>
<sequence length="452" mass="53622">MPKEIIDYSNTIIYKIVCNDINITDTYVGHTTNFVQRKHAHKQGVINPKSHNYNCKLYKFIRNHGGWANWSMIIVDFKNCNNNYEACALEHEYYKLLNANLNSIDPYKRKEIIEKKEAIIDYKYICDECDFKNNNKYIYNKHKKTHNKHNYMSTTENSVNFSNKFECKNCNYFTFRKSDLKKHLQSKKHIKNIKLQNTTQNSQNSQHYEKTYNCECGKIYKHHSSLYNHKKACNYKKNNISCEIVEEDLDYKAMFLHVIKENNEFKEIMKKQQDQISELIPKVGNNNNNTTNNNKFNINVFLNEKCKDAISINEFVSKIEISLKNLLTTKSKGIGIGINEIINENMNKLSVYERPIHCTDKKRETLYIKNDTWTKDVDKTHTTAMLKALQSQQFKAMRKWQEAHPNYNNDEDLKHQYIILVNKCSSSLNDHEKKLFKNLCENNYIKDELQEI</sequence>
<dbReference type="Gene3D" id="3.30.160.60">
    <property type="entry name" value="Classic Zinc Finger"/>
    <property type="match status" value="1"/>
</dbReference>
<dbReference type="InterPro" id="IPR013087">
    <property type="entry name" value="Znf_C2H2_type"/>
</dbReference>
<evidence type="ECO:0000313" key="3">
    <source>
        <dbReference type="EMBL" id="UZT29245.1"/>
    </source>
</evidence>
<evidence type="ECO:0000313" key="2">
    <source>
        <dbReference type="EMBL" id="UZT28893.1"/>
    </source>
</evidence>
<dbReference type="EMBL" id="OP765507">
    <property type="protein sequence ID" value="UZT28893.1"/>
    <property type="molecule type" value="Genomic_DNA"/>
</dbReference>
<dbReference type="SUPFAM" id="SSF82771">
    <property type="entry name" value="GIY-YIG endonuclease"/>
    <property type="match status" value="1"/>
</dbReference>
<feature type="domain" description="C2H2-type" evidence="1">
    <location>
        <begin position="165"/>
        <end position="189"/>
    </location>
</feature>
<evidence type="ECO:0000259" key="1">
    <source>
        <dbReference type="SMART" id="SM00355"/>
    </source>
</evidence>
<dbReference type="InterPro" id="IPR035901">
    <property type="entry name" value="GIY-YIG_endonuc_sf"/>
</dbReference>
<accession>A0A9E8G3X7</accession>
<dbReference type="SUPFAM" id="SSF57667">
    <property type="entry name" value="beta-beta-alpha zinc fingers"/>
    <property type="match status" value="1"/>
</dbReference>
<dbReference type="SMART" id="SM00355">
    <property type="entry name" value="ZnF_C2H2"/>
    <property type="match status" value="2"/>
</dbReference>